<dbReference type="Pfam" id="PF01527">
    <property type="entry name" value="HTH_Tnp_1"/>
    <property type="match status" value="1"/>
</dbReference>
<dbReference type="OrthoDB" id="6518037at2"/>
<evidence type="ECO:0000256" key="1">
    <source>
        <dbReference type="ARBA" id="ARBA00009964"/>
    </source>
</evidence>
<feature type="coiled-coil region" evidence="2">
    <location>
        <begin position="59"/>
        <end position="86"/>
    </location>
</feature>
<dbReference type="RefSeq" id="WP_070133807.1">
    <property type="nucleotide sequence ID" value="NZ_MAYS01000077.1"/>
</dbReference>
<comment type="similarity">
    <text evidence="1">Belongs to the transposase 8 family.</text>
</comment>
<dbReference type="EMBL" id="MAYS01000077">
    <property type="protein sequence ID" value="OFC63478.1"/>
    <property type="molecule type" value="Genomic_DNA"/>
</dbReference>
<proteinExistence type="inferred from homology"/>
<comment type="caution">
    <text evidence="3">The sequence shown here is derived from an EMBL/GenBank/DDBJ whole genome shotgun (WGS) entry which is preliminary data.</text>
</comment>
<evidence type="ECO:0000313" key="3">
    <source>
        <dbReference type="EMBL" id="OFC59310.1"/>
    </source>
</evidence>
<dbReference type="Gene3D" id="1.10.10.60">
    <property type="entry name" value="Homeodomain-like"/>
    <property type="match status" value="1"/>
</dbReference>
<dbReference type="InterPro" id="IPR051839">
    <property type="entry name" value="RD_transcriptional_regulator"/>
</dbReference>
<protein>
    <submittedName>
        <fullName evidence="3">Transposase</fullName>
    </submittedName>
</protein>
<evidence type="ECO:0000313" key="5">
    <source>
        <dbReference type="Proteomes" id="UP000243534"/>
    </source>
</evidence>
<dbReference type="GO" id="GO:0003677">
    <property type="term" value="F:DNA binding"/>
    <property type="evidence" value="ECO:0007669"/>
    <property type="project" value="InterPro"/>
</dbReference>
<dbReference type="EMBL" id="MAYS01000569">
    <property type="protein sequence ID" value="OFC59310.1"/>
    <property type="molecule type" value="Genomic_DNA"/>
</dbReference>
<keyword evidence="2" id="KW-0175">Coiled coil</keyword>
<dbReference type="PANTHER" id="PTHR33215">
    <property type="entry name" value="PROTEIN DISTAL ANTENNA"/>
    <property type="match status" value="1"/>
</dbReference>
<dbReference type="GO" id="GO:0004803">
    <property type="term" value="F:transposase activity"/>
    <property type="evidence" value="ECO:0007669"/>
    <property type="project" value="InterPro"/>
</dbReference>
<evidence type="ECO:0000313" key="4">
    <source>
        <dbReference type="EMBL" id="OFC63478.1"/>
    </source>
</evidence>
<sequence length="99" mass="11197">MAKHFTPEFKLEAAKLVVDHGYTYVKAAEAVNVSHSAITRWVNKLRLERQGKTPAGLPLTPEQLELREARKKIQRLEMENEILKKATALLMSDALNGSR</sequence>
<reference evidence="3 5" key="1">
    <citation type="submission" date="2016-07" db="EMBL/GenBank/DDBJ databases">
        <authorList>
            <person name="Yuval B."/>
        </authorList>
    </citation>
    <scope>NUCLEOTIDE SEQUENCE [LARGE SCALE GENOMIC DNA]</scope>
    <source>
        <strain evidence="3 5">IL</strain>
    </source>
</reference>
<gene>
    <name evidence="3" type="ORF">BBW68_02450</name>
    <name evidence="4" type="ORF">BBW68_05190</name>
</gene>
<dbReference type="InterPro" id="IPR009057">
    <property type="entry name" value="Homeodomain-like_sf"/>
</dbReference>
<dbReference type="InterPro" id="IPR002514">
    <property type="entry name" value="Transposase_8"/>
</dbReference>
<dbReference type="Proteomes" id="UP000243534">
    <property type="component" value="Unassembled WGS sequence"/>
</dbReference>
<dbReference type="PANTHER" id="PTHR33215:SF12">
    <property type="entry name" value="TRANSPOSASE INSN FOR INSERTION SEQUENCE ELEMENT IS911A-RELATED"/>
    <property type="match status" value="1"/>
</dbReference>
<name>A0A1E7YV88_9GAMM</name>
<accession>A0A1E7YV88</accession>
<evidence type="ECO:0000256" key="2">
    <source>
        <dbReference type="SAM" id="Coils"/>
    </source>
</evidence>
<dbReference type="AlphaFoldDB" id="A0A1E7YV88"/>
<organism evidence="3 5">
    <name type="scientific">Candidatus Erwinia dacicola</name>
    <dbReference type="NCBI Taxonomy" id="252393"/>
    <lineage>
        <taxon>Bacteria</taxon>
        <taxon>Pseudomonadati</taxon>
        <taxon>Pseudomonadota</taxon>
        <taxon>Gammaproteobacteria</taxon>
        <taxon>Enterobacterales</taxon>
        <taxon>Erwiniaceae</taxon>
        <taxon>Erwinia</taxon>
    </lineage>
</organism>
<dbReference type="SUPFAM" id="SSF46689">
    <property type="entry name" value="Homeodomain-like"/>
    <property type="match status" value="1"/>
</dbReference>
<dbReference type="GO" id="GO:0006313">
    <property type="term" value="P:DNA transposition"/>
    <property type="evidence" value="ECO:0007669"/>
    <property type="project" value="InterPro"/>
</dbReference>